<reference evidence="1" key="1">
    <citation type="submission" date="2020-05" db="EMBL/GenBank/DDBJ databases">
        <authorList>
            <person name="Chiriac C."/>
            <person name="Salcher M."/>
            <person name="Ghai R."/>
            <person name="Kavagutti S V."/>
        </authorList>
    </citation>
    <scope>NUCLEOTIDE SEQUENCE</scope>
</reference>
<organism evidence="1">
    <name type="scientific">uncultured Caudovirales phage</name>
    <dbReference type="NCBI Taxonomy" id="2100421"/>
    <lineage>
        <taxon>Viruses</taxon>
        <taxon>Duplodnaviria</taxon>
        <taxon>Heunggongvirae</taxon>
        <taxon>Uroviricota</taxon>
        <taxon>Caudoviricetes</taxon>
        <taxon>Peduoviridae</taxon>
        <taxon>Maltschvirus</taxon>
        <taxon>Maltschvirus maltsch</taxon>
    </lineage>
</organism>
<accession>A0A6J7WWR1</accession>
<sequence>MLKIFSFLKESIEDENDENLLRFSKDIHTLILDKWFGGIWEDKSGAFKRSSVPAVAEIVNSLNPESVIDVGCGFNTYLPKIDAKKKVGIDPFNPAADVMQGVYEYHQSHPNEQYDVVLALGSINFGPRDKILAEVACVDALTKKGGTQVWRVNPNSGSEYNHKFPLFEFIEFFDWNKEFVEQIAEVYGYEIKEYEEEVNWEGRKRLFFVFYKY</sequence>
<dbReference type="Gene3D" id="3.40.50.150">
    <property type="entry name" value="Vaccinia Virus protein VP39"/>
    <property type="match status" value="1"/>
</dbReference>
<name>A0A6J7WWR1_9CAUD</name>
<gene>
    <name evidence="1" type="ORF">UFOVP247_123</name>
</gene>
<dbReference type="EMBL" id="LR798288">
    <property type="protein sequence ID" value="CAB5221268.1"/>
    <property type="molecule type" value="Genomic_DNA"/>
</dbReference>
<dbReference type="InterPro" id="IPR029063">
    <property type="entry name" value="SAM-dependent_MTases_sf"/>
</dbReference>
<proteinExistence type="predicted"/>
<dbReference type="SUPFAM" id="SSF53335">
    <property type="entry name" value="S-adenosyl-L-methionine-dependent methyltransferases"/>
    <property type="match status" value="1"/>
</dbReference>
<protein>
    <submittedName>
        <fullName evidence="1">Uncharacterized protein</fullName>
    </submittedName>
</protein>
<evidence type="ECO:0000313" key="1">
    <source>
        <dbReference type="EMBL" id="CAB5221268.1"/>
    </source>
</evidence>